<keyword evidence="6 8" id="KW-0378">Hydrolase</keyword>
<comment type="caution">
    <text evidence="10">The sequence shown here is derived from an EMBL/GenBank/DDBJ whole genome shotgun (WGS) entry which is preliminary data.</text>
</comment>
<dbReference type="Proteomes" id="UP000194639">
    <property type="component" value="Unassembled WGS sequence"/>
</dbReference>
<feature type="domain" description="Cytosol aminopeptidase" evidence="9">
    <location>
        <begin position="332"/>
        <end position="339"/>
    </location>
</feature>
<dbReference type="EC" id="3.4.11.1" evidence="8"/>
<evidence type="ECO:0000256" key="1">
    <source>
        <dbReference type="ARBA" id="ARBA00000135"/>
    </source>
</evidence>
<dbReference type="SUPFAM" id="SSF52949">
    <property type="entry name" value="Macro domain-like"/>
    <property type="match status" value="1"/>
</dbReference>
<dbReference type="Gene3D" id="3.40.220.10">
    <property type="entry name" value="Leucine Aminopeptidase, subunit E, domain 1"/>
    <property type="match status" value="1"/>
</dbReference>
<feature type="active site" evidence="8">
    <location>
        <position position="264"/>
    </location>
</feature>
<comment type="function">
    <text evidence="8">Presumably involved in the processing and regular turnover of intracellular proteins. Catalyzes the removal of unsubstituted N-terminal amino acids from various peptides.</text>
</comment>
<dbReference type="PANTHER" id="PTHR11963">
    <property type="entry name" value="LEUCINE AMINOPEPTIDASE-RELATED"/>
    <property type="match status" value="1"/>
</dbReference>
<dbReference type="PRINTS" id="PR00481">
    <property type="entry name" value="LAMNOPPTDASE"/>
</dbReference>
<dbReference type="EC" id="3.4.11.10" evidence="8"/>
<dbReference type="InterPro" id="IPR043472">
    <property type="entry name" value="Macro_dom-like"/>
</dbReference>
<evidence type="ECO:0000256" key="8">
    <source>
        <dbReference type="HAMAP-Rule" id="MF_00181"/>
    </source>
</evidence>
<comment type="catalytic activity">
    <reaction evidence="1 8">
        <text>Release of an N-terminal amino acid, Xaa-|-Yaa-, in which Xaa is preferably Leu, but may be other amino acids including Pro although not Arg or Lys, and Yaa may be Pro. Amino acid amides and methyl esters are also readily hydrolyzed, but rates on arylamides are exceedingly low.</text>
        <dbReference type="EC" id="3.4.11.1"/>
    </reaction>
</comment>
<protein>
    <recommendedName>
        <fullName evidence="8">Probable cytosol aminopeptidase</fullName>
        <ecNumber evidence="8">3.4.11.1</ecNumber>
    </recommendedName>
    <alternativeName>
        <fullName evidence="8">Leucine aminopeptidase</fullName>
        <shortName evidence="8">LAP</shortName>
        <ecNumber evidence="8">3.4.11.10</ecNumber>
    </alternativeName>
    <alternativeName>
        <fullName evidence="8">Leucyl aminopeptidase</fullName>
    </alternativeName>
</protein>
<feature type="binding site" evidence="8">
    <location>
        <position position="257"/>
    </location>
    <ligand>
        <name>Mn(2+)</name>
        <dbReference type="ChEBI" id="CHEBI:29035"/>
        <label>2</label>
    </ligand>
</feature>
<feature type="binding site" evidence="8">
    <location>
        <position position="334"/>
    </location>
    <ligand>
        <name>Mn(2+)</name>
        <dbReference type="ChEBI" id="CHEBI:29035"/>
        <label>1</label>
    </ligand>
</feature>
<organism evidence="10 11">
    <name type="scientific">Acetobacter orientalis</name>
    <dbReference type="NCBI Taxonomy" id="146474"/>
    <lineage>
        <taxon>Bacteria</taxon>
        <taxon>Pseudomonadati</taxon>
        <taxon>Pseudomonadota</taxon>
        <taxon>Alphaproteobacteria</taxon>
        <taxon>Acetobacterales</taxon>
        <taxon>Acetobacteraceae</taxon>
        <taxon>Acetobacter</taxon>
    </lineage>
</organism>
<evidence type="ECO:0000259" key="9">
    <source>
        <dbReference type="PROSITE" id="PS00631"/>
    </source>
</evidence>
<dbReference type="SUPFAM" id="SSF53187">
    <property type="entry name" value="Zn-dependent exopeptidases"/>
    <property type="match status" value="1"/>
</dbReference>
<comment type="catalytic activity">
    <reaction evidence="2 8">
        <text>Release of an N-terminal amino acid, preferentially leucine, but not glutamic or aspartic acids.</text>
        <dbReference type="EC" id="3.4.11.10"/>
    </reaction>
</comment>
<dbReference type="NCBIfam" id="NF002074">
    <property type="entry name" value="PRK00913.1-4"/>
    <property type="match status" value="1"/>
</dbReference>
<evidence type="ECO:0000256" key="4">
    <source>
        <dbReference type="ARBA" id="ARBA00022438"/>
    </source>
</evidence>
<dbReference type="NCBIfam" id="NF002073">
    <property type="entry name" value="PRK00913.1-2"/>
    <property type="match status" value="1"/>
</dbReference>
<keyword evidence="8" id="KW-0479">Metal-binding</keyword>
<evidence type="ECO:0000256" key="2">
    <source>
        <dbReference type="ARBA" id="ARBA00000967"/>
    </source>
</evidence>
<keyword evidence="8" id="KW-0963">Cytoplasm</keyword>
<dbReference type="GO" id="GO:0005737">
    <property type="term" value="C:cytoplasm"/>
    <property type="evidence" value="ECO:0007669"/>
    <property type="project" value="UniProtKB-SubCell"/>
</dbReference>
<keyword evidence="7 8" id="KW-0464">Manganese</keyword>
<dbReference type="Pfam" id="PF00883">
    <property type="entry name" value="Peptidase_M17"/>
    <property type="match status" value="1"/>
</dbReference>
<gene>
    <name evidence="8" type="primary">pepA</name>
    <name evidence="10" type="ORF">HK12_12860</name>
</gene>
<evidence type="ECO:0000256" key="6">
    <source>
        <dbReference type="ARBA" id="ARBA00022801"/>
    </source>
</evidence>
<comment type="cofactor">
    <cofactor evidence="8">
        <name>Mn(2+)</name>
        <dbReference type="ChEBI" id="CHEBI:29035"/>
    </cofactor>
    <text evidence="8">Binds 2 manganese ions per subunit.</text>
</comment>
<feature type="binding site" evidence="8">
    <location>
        <position position="252"/>
    </location>
    <ligand>
        <name>Mn(2+)</name>
        <dbReference type="ChEBI" id="CHEBI:29035"/>
        <label>2</label>
    </ligand>
</feature>
<dbReference type="PANTHER" id="PTHR11963:SF23">
    <property type="entry name" value="CYTOSOL AMINOPEPTIDASE"/>
    <property type="match status" value="1"/>
</dbReference>
<evidence type="ECO:0000313" key="11">
    <source>
        <dbReference type="Proteomes" id="UP000194639"/>
    </source>
</evidence>
<evidence type="ECO:0000256" key="3">
    <source>
        <dbReference type="ARBA" id="ARBA00009528"/>
    </source>
</evidence>
<reference evidence="10 11" key="1">
    <citation type="submission" date="2014-06" db="EMBL/GenBank/DDBJ databases">
        <authorList>
            <person name="Ju J."/>
            <person name="Zhang J."/>
        </authorList>
    </citation>
    <scope>NUCLEOTIDE SEQUENCE [LARGE SCALE GENOMIC DNA]</scope>
    <source>
        <strain evidence="10">DmW_045</strain>
    </source>
</reference>
<keyword evidence="5 8" id="KW-0645">Protease</keyword>
<feature type="binding site" evidence="8">
    <location>
        <position position="257"/>
    </location>
    <ligand>
        <name>Mn(2+)</name>
        <dbReference type="ChEBI" id="CHEBI:29035"/>
        <label>1</label>
    </ligand>
</feature>
<dbReference type="InterPro" id="IPR008283">
    <property type="entry name" value="Peptidase_M17_N"/>
</dbReference>
<evidence type="ECO:0000256" key="5">
    <source>
        <dbReference type="ARBA" id="ARBA00022670"/>
    </source>
</evidence>
<evidence type="ECO:0000313" key="10">
    <source>
        <dbReference type="EMBL" id="OUI79678.1"/>
    </source>
</evidence>
<dbReference type="Gene3D" id="3.40.630.10">
    <property type="entry name" value="Zn peptidases"/>
    <property type="match status" value="1"/>
</dbReference>
<dbReference type="NCBIfam" id="NF002075">
    <property type="entry name" value="PRK00913.2-2"/>
    <property type="match status" value="1"/>
</dbReference>
<dbReference type="RefSeq" id="WP_086553169.1">
    <property type="nucleotide sequence ID" value="NZ_JOMO01000060.1"/>
</dbReference>
<keyword evidence="4 8" id="KW-0031">Aminopeptidase</keyword>
<dbReference type="EMBL" id="JOMO01000060">
    <property type="protein sequence ID" value="OUI79678.1"/>
    <property type="molecule type" value="Genomic_DNA"/>
</dbReference>
<dbReference type="HAMAP" id="MF_00181">
    <property type="entry name" value="Cytosol_peptidase_M17"/>
    <property type="match status" value="1"/>
</dbReference>
<proteinExistence type="inferred from homology"/>
<comment type="similarity">
    <text evidence="3 8">Belongs to the peptidase M17 family.</text>
</comment>
<dbReference type="Pfam" id="PF02789">
    <property type="entry name" value="Peptidase_M17_N"/>
    <property type="match status" value="1"/>
</dbReference>
<feature type="binding site" evidence="8">
    <location>
        <position position="336"/>
    </location>
    <ligand>
        <name>Mn(2+)</name>
        <dbReference type="ChEBI" id="CHEBI:29035"/>
        <label>2</label>
    </ligand>
</feature>
<dbReference type="InterPro" id="IPR023042">
    <property type="entry name" value="Peptidase_M17_leu_NH2_pept"/>
</dbReference>
<dbReference type="GO" id="GO:0070006">
    <property type="term" value="F:metalloaminopeptidase activity"/>
    <property type="evidence" value="ECO:0007669"/>
    <property type="project" value="InterPro"/>
</dbReference>
<sequence>MLQITFSPENLPQGGALALLVAEGQAPSAFFKAVDDATQGALARAAKADDFSGKEGVVTTILAPGAGFERIVLVGVGKADAFGPKEAEKAGSLAASALNRSEKANIALGGLPHAAHVALGATLGAYHFSLYRSVPAEDKKHALASVVVLSADPAKAEAAWPAQAAVARGVILTRDLVTEPANVLNPIEFAERITTLRSLGLEVEVLDRAAMEKLGFGALLGVAQGSDNEPRTVIMRWNGGKKDDAPLAFIGKGVTFDCGGISIKPAAGMEEMKGDMAGAAAVTGLMAALAGRKAQVNAVGIVGLVENMVSGNAQRPGDVVRSASGQTIEVLNTDAEGRLVLADVLWYARERFAPKLMVNLATLTGAIVVSLGHEYAGLFSNNDELATALTQAGAATGDKLWRMPMGKEYDALIKSDIADMKNIGGGRAGGSITAAQFLKRFVGETPWAHLDIAGTAWLDKGKYGQPKGATGFGVRLLNDFVRTQHEKA</sequence>
<accession>A0A251ZYD0</accession>
<feature type="active site" evidence="8">
    <location>
        <position position="338"/>
    </location>
</feature>
<dbReference type="PROSITE" id="PS00631">
    <property type="entry name" value="CYTOSOL_AP"/>
    <property type="match status" value="1"/>
</dbReference>
<dbReference type="AlphaFoldDB" id="A0A251ZYD0"/>
<dbReference type="NCBIfam" id="NF002077">
    <property type="entry name" value="PRK00913.2-4"/>
    <property type="match status" value="1"/>
</dbReference>
<feature type="binding site" evidence="8">
    <location>
        <position position="336"/>
    </location>
    <ligand>
        <name>Mn(2+)</name>
        <dbReference type="ChEBI" id="CHEBI:29035"/>
        <label>1</label>
    </ligand>
</feature>
<dbReference type="InterPro" id="IPR000819">
    <property type="entry name" value="Peptidase_M17_C"/>
</dbReference>
<comment type="subcellular location">
    <subcellularLocation>
        <location evidence="8">Cytoplasm</location>
    </subcellularLocation>
</comment>
<dbReference type="InterPro" id="IPR011356">
    <property type="entry name" value="Leucine_aapep/pepB"/>
</dbReference>
<evidence type="ECO:0000256" key="7">
    <source>
        <dbReference type="ARBA" id="ARBA00023211"/>
    </source>
</evidence>
<name>A0A251ZYD0_9PROT</name>
<dbReference type="GO" id="GO:0006508">
    <property type="term" value="P:proteolysis"/>
    <property type="evidence" value="ECO:0007669"/>
    <property type="project" value="UniProtKB-KW"/>
</dbReference>
<dbReference type="CDD" id="cd00433">
    <property type="entry name" value="Peptidase_M17"/>
    <property type="match status" value="1"/>
</dbReference>
<feature type="binding site" evidence="8">
    <location>
        <position position="275"/>
    </location>
    <ligand>
        <name>Mn(2+)</name>
        <dbReference type="ChEBI" id="CHEBI:29035"/>
        <label>2</label>
    </ligand>
</feature>
<dbReference type="GO" id="GO:0030145">
    <property type="term" value="F:manganese ion binding"/>
    <property type="evidence" value="ECO:0007669"/>
    <property type="project" value="UniProtKB-UniRule"/>
</dbReference>